<evidence type="ECO:0000313" key="2">
    <source>
        <dbReference type="Proteomes" id="UP000594603"/>
    </source>
</evidence>
<dbReference type="Proteomes" id="UP000594603">
    <property type="component" value="Chromosome"/>
</dbReference>
<reference evidence="1" key="1">
    <citation type="submission" date="2020-04" db="EMBL/GenBank/DDBJ databases">
        <title>A novel bacterium ('Candidatus Sarcina troglodytae' sp. nov.) linked to a protracted, uniformly lethal epizootic among sanctuary western chimpanzees (Pan troglodytes verus) in Sierra Leone.</title>
        <authorList>
            <person name="Owens L.A."/>
            <person name="Colitti B."/>
            <person name="Hirji I."/>
            <person name="Pizaro A."/>
            <person name="Jaffe J.E."/>
            <person name="Moittie S."/>
            <person name="Bishop-Lilly K.A."/>
            <person name="Estrella L.A."/>
            <person name="Voegtly L.J."/>
            <person name="Kuhn J.H."/>
            <person name="Suen G."/>
            <person name="Deblois C.L."/>
            <person name="Dunn C."/>
            <person name="Juan-Salles C."/>
            <person name="Goldberg T.L."/>
        </authorList>
    </citation>
    <scope>NUCLEOTIDE SEQUENCE</scope>
    <source>
        <strain evidence="1">JB2</strain>
    </source>
</reference>
<proteinExistence type="predicted"/>
<evidence type="ECO:0000313" key="1">
    <source>
        <dbReference type="EMBL" id="QPJ85790.1"/>
    </source>
</evidence>
<sequence>MRIFAHRGYSGKYPENTMLAFEGALKLNVNGIELDVHKTKDGKLAAIHDESIDRTFLGKGLVKDYDLRDLKKLENRDEKFRENIDSIIGTLEEVILLVSFKDDFVLNIELKTDVIHYNGIEEDVLEMLDSYDMIENTIISSFNHESLKICKKINKNIKTAALYSEPIEDIVNYAKELGVYAIHPDYKLVDKSLIKKCHENNILVNAYTVNEKEDIERLIEEGIDGIITDYPNIALEILKR</sequence>
<keyword evidence="2" id="KW-1185">Reference proteome</keyword>
<name>A0ACD1BEB9_9CLOT</name>
<dbReference type="EMBL" id="CP051754">
    <property type="protein sequence ID" value="QPJ85790.1"/>
    <property type="molecule type" value="Genomic_DNA"/>
</dbReference>
<protein>
    <submittedName>
        <fullName evidence="1">Glycerophosphodiester phosphodiesterase</fullName>
    </submittedName>
</protein>
<organism evidence="1 2">
    <name type="scientific">Candidatus Sarcina troglodytae</name>
    <dbReference type="NCBI Taxonomy" id="2726954"/>
    <lineage>
        <taxon>Bacteria</taxon>
        <taxon>Bacillati</taxon>
        <taxon>Bacillota</taxon>
        <taxon>Clostridia</taxon>
        <taxon>Eubacteriales</taxon>
        <taxon>Clostridiaceae</taxon>
        <taxon>Sarcina</taxon>
    </lineage>
</organism>
<gene>
    <name evidence="1" type="ORF">HH195_07565</name>
</gene>
<accession>A0ACD1BEB9</accession>